<dbReference type="RefSeq" id="WP_248211155.1">
    <property type="nucleotide sequence ID" value="NZ_JALNMH010000016.1"/>
</dbReference>
<dbReference type="InterPro" id="IPR007712">
    <property type="entry name" value="RelE/ParE_toxin"/>
</dbReference>
<dbReference type="Pfam" id="PF05016">
    <property type="entry name" value="ParE_toxin"/>
    <property type="match status" value="1"/>
</dbReference>
<protein>
    <submittedName>
        <fullName evidence="3">Type II toxin-antitoxin system RelE/ParE family toxin</fullName>
    </submittedName>
</protein>
<evidence type="ECO:0000256" key="1">
    <source>
        <dbReference type="ARBA" id="ARBA00006226"/>
    </source>
</evidence>
<sequence length="85" mass="9809">MASYRLVFKQSVAEDLRAIPKADVARILKRIEALADDPTPPGSEKLSAQARYRIRQGVYRILYEIENDQLVIVVVKVGHRREVYR</sequence>
<comment type="caution">
    <text evidence="3">The sequence shown here is derived from an EMBL/GenBank/DDBJ whole genome shotgun (WGS) entry which is preliminary data.</text>
</comment>
<keyword evidence="4" id="KW-1185">Reference proteome</keyword>
<comment type="similarity">
    <text evidence="1">Belongs to the RelE toxin family.</text>
</comment>
<dbReference type="Gene3D" id="3.30.2310.20">
    <property type="entry name" value="RelE-like"/>
    <property type="match status" value="1"/>
</dbReference>
<reference evidence="3" key="1">
    <citation type="submission" date="2022-04" db="EMBL/GenBank/DDBJ databases">
        <title>Lysobacter sp. CAU 1642 isolated from sea sand.</title>
        <authorList>
            <person name="Kim W."/>
        </authorList>
    </citation>
    <scope>NUCLEOTIDE SEQUENCE</scope>
    <source>
        <strain evidence="3">CAU 1642</strain>
    </source>
</reference>
<dbReference type="PANTHER" id="PTHR35601">
    <property type="entry name" value="TOXIN RELE"/>
    <property type="match status" value="1"/>
</dbReference>
<evidence type="ECO:0000313" key="3">
    <source>
        <dbReference type="EMBL" id="MCK7595307.1"/>
    </source>
</evidence>
<evidence type="ECO:0000313" key="4">
    <source>
        <dbReference type="Proteomes" id="UP001431449"/>
    </source>
</evidence>
<gene>
    <name evidence="3" type="ORF">M0G41_16730</name>
</gene>
<dbReference type="InterPro" id="IPR035093">
    <property type="entry name" value="RelE/ParE_toxin_dom_sf"/>
</dbReference>
<accession>A0ABT0GLR4</accession>
<organism evidence="3 4">
    <name type="scientific">Pseudomarimonas salicorniae</name>
    <dbReference type="NCBI Taxonomy" id="2933270"/>
    <lineage>
        <taxon>Bacteria</taxon>
        <taxon>Pseudomonadati</taxon>
        <taxon>Pseudomonadota</taxon>
        <taxon>Gammaproteobacteria</taxon>
        <taxon>Lysobacterales</taxon>
        <taxon>Lysobacteraceae</taxon>
        <taxon>Pseudomarimonas</taxon>
    </lineage>
</organism>
<name>A0ABT0GLR4_9GAMM</name>
<keyword evidence="2" id="KW-1277">Toxin-antitoxin system</keyword>
<dbReference type="Proteomes" id="UP001431449">
    <property type="component" value="Unassembled WGS sequence"/>
</dbReference>
<proteinExistence type="inferred from homology"/>
<dbReference type="PANTHER" id="PTHR35601:SF1">
    <property type="entry name" value="TOXIN RELE"/>
    <property type="match status" value="1"/>
</dbReference>
<evidence type="ECO:0000256" key="2">
    <source>
        <dbReference type="ARBA" id="ARBA00022649"/>
    </source>
</evidence>
<dbReference type="SUPFAM" id="SSF143011">
    <property type="entry name" value="RelE-like"/>
    <property type="match status" value="1"/>
</dbReference>
<dbReference type="EMBL" id="JALNMH010000016">
    <property type="protein sequence ID" value="MCK7595307.1"/>
    <property type="molecule type" value="Genomic_DNA"/>
</dbReference>